<dbReference type="GO" id="GO:0005524">
    <property type="term" value="F:ATP binding"/>
    <property type="evidence" value="ECO:0007669"/>
    <property type="project" value="UniProtKB-UniRule"/>
</dbReference>
<evidence type="ECO:0000313" key="8">
    <source>
        <dbReference type="EMBL" id="AEX37874.1"/>
    </source>
</evidence>
<dbReference type="PROSITE" id="PS00296">
    <property type="entry name" value="CHAPERONINS_CPN60"/>
    <property type="match status" value="1"/>
</dbReference>
<evidence type="ECO:0000256" key="5">
    <source>
        <dbReference type="HAMAP-Rule" id="MF_00600"/>
    </source>
</evidence>
<dbReference type="RefSeq" id="YP_005089749.1">
    <property type="nucleotide sequence ID" value="NC_016731.1"/>
</dbReference>
<dbReference type="PANTHER" id="PTHR45633">
    <property type="entry name" value="60 KDA HEAT SHOCK PROTEIN, MITOCHONDRIAL"/>
    <property type="match status" value="1"/>
</dbReference>
<keyword evidence="8" id="KW-0934">Plastid</keyword>
<reference evidence="8" key="1">
    <citation type="journal article" date="2012" name="Int J Biol">
        <title>Complete chloroplast genome sequence of freshwater araphid pennate diatom alga Synedra acus from Lake Baikal.</title>
        <authorList>
            <person name="Galachyants Y.P."/>
            <person name="Morozov A."/>
            <person name="Mardanov A.V."/>
            <person name="Beletsky A.V."/>
            <person name="Ravin N.V."/>
            <person name="Petrova D.P."/>
            <person name="Likhoshway Y.V."/>
        </authorList>
    </citation>
    <scope>NUCLEOTIDE SEQUENCE</scope>
    <source>
        <strain evidence="8">G9</strain>
    </source>
</reference>
<dbReference type="CDD" id="cd03344">
    <property type="entry name" value="GroEL"/>
    <property type="match status" value="1"/>
</dbReference>
<feature type="binding site" evidence="5">
    <location>
        <position position="415"/>
    </location>
    <ligand>
        <name>ATP</name>
        <dbReference type="ChEBI" id="CHEBI:30616"/>
    </ligand>
</feature>
<dbReference type="NCBIfam" id="NF009489">
    <property type="entry name" value="PRK12851.1"/>
    <property type="match status" value="1"/>
</dbReference>
<dbReference type="EC" id="5.6.1.7" evidence="5"/>
<gene>
    <name evidence="5" type="primary">groEL</name>
    <name evidence="5" type="synonym">groL</name>
</gene>
<dbReference type="GO" id="GO:0042026">
    <property type="term" value="P:protein refolding"/>
    <property type="evidence" value="ECO:0007669"/>
    <property type="project" value="UniProtKB-UniRule"/>
</dbReference>
<dbReference type="GO" id="GO:0016853">
    <property type="term" value="F:isomerase activity"/>
    <property type="evidence" value="ECO:0007669"/>
    <property type="project" value="UniProtKB-KW"/>
</dbReference>
<dbReference type="Pfam" id="PF00118">
    <property type="entry name" value="Cpn60_TCP1"/>
    <property type="match status" value="1"/>
</dbReference>
<protein>
    <recommendedName>
        <fullName evidence="5">Chaperonin GroEL, chloroplastic</fullName>
        <ecNumber evidence="5">5.6.1.7</ecNumber>
    </recommendedName>
    <alternativeName>
        <fullName evidence="5">60 kDa chaperonin</fullName>
    </alternativeName>
    <alternativeName>
        <fullName evidence="5">Chaperonin-60</fullName>
        <shortName evidence="5">Cpn60</shortName>
    </alternativeName>
</protein>
<dbReference type="Gene3D" id="3.30.260.10">
    <property type="entry name" value="TCP-1-like chaperonin intermediate domain"/>
    <property type="match status" value="1"/>
</dbReference>
<comment type="caution">
    <text evidence="5">Lacks conserved residue(s) required for the propagation of feature annotation.</text>
</comment>
<dbReference type="Gene3D" id="1.10.560.10">
    <property type="entry name" value="GroEL-like equatorial domain"/>
    <property type="match status" value="1"/>
</dbReference>
<dbReference type="GO" id="GO:0009507">
    <property type="term" value="C:chloroplast"/>
    <property type="evidence" value="ECO:0007669"/>
    <property type="project" value="UniProtKB-SubCell"/>
</dbReference>
<feature type="binding site" evidence="5">
    <location>
        <position position="497"/>
    </location>
    <ligand>
        <name>ATP</name>
        <dbReference type="ChEBI" id="CHEBI:30616"/>
    </ligand>
</feature>
<feature type="binding site" evidence="5">
    <location>
        <begin position="29"/>
        <end position="32"/>
    </location>
    <ligand>
        <name>ATP</name>
        <dbReference type="ChEBI" id="CHEBI:30616"/>
    </ligand>
</feature>
<comment type="function">
    <text evidence="5 7">Together with its co-chaperonin GroES, plays an essential role in assisting protein folding. The GroEL-GroES system forms a nano-cage that allows encapsulation of the non-native substrate proteins and provides a physical environment optimized to promote and accelerate protein folding.</text>
</comment>
<feature type="binding site" evidence="5">
    <location>
        <begin position="86"/>
        <end position="90"/>
    </location>
    <ligand>
        <name>ATP</name>
        <dbReference type="ChEBI" id="CHEBI:30616"/>
    </ligand>
</feature>
<keyword evidence="2 5" id="KW-0547">Nucleotide-binding</keyword>
<evidence type="ECO:0000256" key="3">
    <source>
        <dbReference type="ARBA" id="ARBA00022840"/>
    </source>
</evidence>
<dbReference type="InterPro" id="IPR027409">
    <property type="entry name" value="GroEL-like_apical_dom_sf"/>
</dbReference>
<evidence type="ECO:0000256" key="6">
    <source>
        <dbReference type="RuleBase" id="RU000418"/>
    </source>
</evidence>
<dbReference type="PRINTS" id="PR00298">
    <property type="entry name" value="CHAPERONIN60"/>
</dbReference>
<keyword evidence="5" id="KW-0413">Isomerase</keyword>
<dbReference type="Gene3D" id="3.50.7.10">
    <property type="entry name" value="GroEL"/>
    <property type="match status" value="1"/>
</dbReference>
<keyword evidence="7 8" id="KW-0150">Chloroplast</keyword>
<comment type="subunit">
    <text evidence="5 7">Forms a cylinder of 14 subunits composed of two heptameric rings stacked back-to-back. Interacts with the co-chaperonin GroES.</text>
</comment>
<keyword evidence="3 5" id="KW-0067">ATP-binding</keyword>
<evidence type="ECO:0000256" key="1">
    <source>
        <dbReference type="ARBA" id="ARBA00006607"/>
    </source>
</evidence>
<dbReference type="GeneID" id="11541708"/>
<dbReference type="SUPFAM" id="SSF48592">
    <property type="entry name" value="GroEL equatorial domain-like"/>
    <property type="match status" value="1"/>
</dbReference>
<keyword evidence="4 5" id="KW-0143">Chaperone</keyword>
<dbReference type="SUPFAM" id="SSF54849">
    <property type="entry name" value="GroEL-intermediate domain like"/>
    <property type="match status" value="1"/>
</dbReference>
<dbReference type="AlphaFoldDB" id="H2EUY4"/>
<dbReference type="EMBL" id="JQ088178">
    <property type="protein sequence ID" value="AEX37874.1"/>
    <property type="molecule type" value="Genomic_DNA"/>
</dbReference>
<dbReference type="GO" id="GO:0051082">
    <property type="term" value="F:unfolded protein binding"/>
    <property type="evidence" value="ECO:0007669"/>
    <property type="project" value="UniProtKB-UniRule"/>
</dbReference>
<comment type="subcellular location">
    <subcellularLocation>
        <location evidence="5 7">Plastid</location>
        <location evidence="5 7">Chloroplast</location>
    </subcellularLocation>
</comment>
<dbReference type="InterPro" id="IPR001844">
    <property type="entry name" value="Cpn60/GroEL"/>
</dbReference>
<comment type="similarity">
    <text evidence="1 5 6">Belongs to the chaperonin (HSP60) family.</text>
</comment>
<organism evidence="8">
    <name type="scientific">Ulnaria acus</name>
    <dbReference type="NCBI Taxonomy" id="1436140"/>
    <lineage>
        <taxon>Eukaryota</taxon>
        <taxon>Sar</taxon>
        <taxon>Stramenopiles</taxon>
        <taxon>Ochrophyta</taxon>
        <taxon>Bacillariophyta</taxon>
        <taxon>Fragilariophyceae</taxon>
        <taxon>Fragilariophycidae</taxon>
        <taxon>Licmophorales</taxon>
        <taxon>Ulnariaceae</taxon>
        <taxon>Ulnaria</taxon>
    </lineage>
</organism>
<proteinExistence type="inferred from homology"/>
<dbReference type="NCBIfam" id="NF009488">
    <property type="entry name" value="PRK12850.1"/>
    <property type="match status" value="1"/>
</dbReference>
<dbReference type="NCBIfam" id="NF009487">
    <property type="entry name" value="PRK12849.1"/>
    <property type="match status" value="1"/>
</dbReference>
<name>H2EUY4_9STRA</name>
<dbReference type="GO" id="GO:0140662">
    <property type="term" value="F:ATP-dependent protein folding chaperone"/>
    <property type="evidence" value="ECO:0007669"/>
    <property type="project" value="InterPro"/>
</dbReference>
<dbReference type="InterPro" id="IPR027410">
    <property type="entry name" value="TCP-1-like_intermed_sf"/>
</dbReference>
<dbReference type="FunFam" id="3.50.7.10:FF:000001">
    <property type="entry name" value="60 kDa chaperonin"/>
    <property type="match status" value="1"/>
</dbReference>
<geneLocation type="chloroplast" evidence="8"/>
<dbReference type="InterPro" id="IPR002423">
    <property type="entry name" value="Cpn60/GroEL/TCP-1"/>
</dbReference>
<dbReference type="InterPro" id="IPR018370">
    <property type="entry name" value="Chaperonin_Cpn60_CS"/>
</dbReference>
<dbReference type="HAMAP" id="MF_00600">
    <property type="entry name" value="CH60"/>
    <property type="match status" value="1"/>
</dbReference>
<dbReference type="InterPro" id="IPR027413">
    <property type="entry name" value="GROEL-like_equatorial_sf"/>
</dbReference>
<dbReference type="NCBIfam" id="NF000592">
    <property type="entry name" value="PRK00013.1"/>
    <property type="match status" value="1"/>
</dbReference>
<feature type="binding site" evidence="5">
    <location>
        <begin position="481"/>
        <end position="483"/>
    </location>
    <ligand>
        <name>ATP</name>
        <dbReference type="ChEBI" id="CHEBI:30616"/>
    </ligand>
</feature>
<dbReference type="SUPFAM" id="SSF52029">
    <property type="entry name" value="GroEL apical domain-like"/>
    <property type="match status" value="1"/>
</dbReference>
<evidence type="ECO:0000256" key="2">
    <source>
        <dbReference type="ARBA" id="ARBA00022741"/>
    </source>
</evidence>
<accession>H2EUY4</accession>
<sequence>MAKKILYQDNARRALERGMEIMVEAVSVTLGPKGRNVVLEKAYGSPQIVNDGVTIAKEINLKDHIENTGVSLIRQAAAKTNDVAGDGTTTATVLAYAMVKEGLKNVAAGANPISIKLGMEKATQYLVTQINEFAQPVEDIQSIQQVATISSGNDDIIGSLISDALAKVGKEGVISLEEGKGIITELEITEGMKLEKGFISPYFITNTEKMEVSYDNPYVLLTDKKITLVQQDLLPILEQITKTKRPLLIIAQDVEKEALATLILNKLRGIINVVAIRAPGFGELRKLMLQDIGILTGGTVITQDAGLSLDNIKLNLLGQARRVIVTKETTTIISDGSTLEEIKIRCEQLRKQINLADTGYEKEKLQDRIAKLSGGIAVIRVGAVTETEMKDKKLRLEDAINATRAAVEEGIVPGGGSTLAHLSENLITWAKNNLKEDELIGAMIISKAILAPLRRIAENAGINGAVIIEKVQQQEFEIGYNAATNTFGNMYEQGIVDPAKVTRSGLQNATSIASMILTTECIIVDDTKILNES</sequence>
<evidence type="ECO:0000256" key="7">
    <source>
        <dbReference type="RuleBase" id="RU003387"/>
    </source>
</evidence>
<evidence type="ECO:0000256" key="4">
    <source>
        <dbReference type="ARBA" id="ARBA00023186"/>
    </source>
</evidence>
<dbReference type="NCBIfam" id="TIGR02348">
    <property type="entry name" value="GroEL"/>
    <property type="match status" value="1"/>
</dbReference>